<proteinExistence type="predicted"/>
<accession>A0ABV7FXM0</accession>
<name>A0ABV7FXM0_9PROT</name>
<protein>
    <submittedName>
        <fullName evidence="1">Uncharacterized protein</fullName>
    </submittedName>
</protein>
<sequence length="48" mass="5588">MINNDNEILRVLLREVVRRRHQGRGAAGMNGWRGELFRVLQAMARRNG</sequence>
<evidence type="ECO:0000313" key="2">
    <source>
        <dbReference type="Proteomes" id="UP001595593"/>
    </source>
</evidence>
<comment type="caution">
    <text evidence="1">The sequence shown here is derived from an EMBL/GenBank/DDBJ whole genome shotgun (WGS) entry which is preliminary data.</text>
</comment>
<reference evidence="2" key="1">
    <citation type="journal article" date="2019" name="Int. J. Syst. Evol. Microbiol.">
        <title>The Global Catalogue of Microorganisms (GCM) 10K type strain sequencing project: providing services to taxonomists for standard genome sequencing and annotation.</title>
        <authorList>
            <consortium name="The Broad Institute Genomics Platform"/>
            <consortium name="The Broad Institute Genome Sequencing Center for Infectious Disease"/>
            <person name="Wu L."/>
            <person name="Ma J."/>
        </authorList>
    </citation>
    <scope>NUCLEOTIDE SEQUENCE [LARGE SCALE GENOMIC DNA]</scope>
    <source>
        <strain evidence="2">KCTC 52094</strain>
    </source>
</reference>
<dbReference type="EMBL" id="JBHRTN010000004">
    <property type="protein sequence ID" value="MFC3124041.1"/>
    <property type="molecule type" value="Genomic_DNA"/>
</dbReference>
<dbReference type="Proteomes" id="UP001595593">
    <property type="component" value="Unassembled WGS sequence"/>
</dbReference>
<gene>
    <name evidence="1" type="ORF">ACFOD4_03115</name>
</gene>
<dbReference type="RefSeq" id="WP_379593874.1">
    <property type="nucleotide sequence ID" value="NZ_JBHRTN010000004.1"/>
</dbReference>
<evidence type="ECO:0000313" key="1">
    <source>
        <dbReference type="EMBL" id="MFC3124041.1"/>
    </source>
</evidence>
<keyword evidence="2" id="KW-1185">Reference proteome</keyword>
<organism evidence="1 2">
    <name type="scientific">Teichococcus globiformis</name>
    <dbReference type="NCBI Taxonomy" id="2307229"/>
    <lineage>
        <taxon>Bacteria</taxon>
        <taxon>Pseudomonadati</taxon>
        <taxon>Pseudomonadota</taxon>
        <taxon>Alphaproteobacteria</taxon>
        <taxon>Acetobacterales</taxon>
        <taxon>Roseomonadaceae</taxon>
        <taxon>Roseomonas</taxon>
    </lineage>
</organism>